<dbReference type="InterPro" id="IPR006207">
    <property type="entry name" value="Cys_knot_C"/>
</dbReference>
<comment type="subcellular location">
    <subcellularLocation>
        <location evidence="1">Secreted</location>
    </subcellularLocation>
</comment>
<evidence type="ECO:0000256" key="4">
    <source>
        <dbReference type="PROSITE-ProRule" id="PRU00039"/>
    </source>
</evidence>
<name>A0A7E6F2V3_9MOLL</name>
<dbReference type="Pfam" id="PF00007">
    <property type="entry name" value="Cys_knot"/>
    <property type="match status" value="1"/>
</dbReference>
<accession>A0A7E6F2V3</accession>
<evidence type="ECO:0000256" key="2">
    <source>
        <dbReference type="ARBA" id="ARBA00022525"/>
    </source>
</evidence>
<proteinExistence type="predicted"/>
<keyword evidence="6" id="KW-1185">Reference proteome</keyword>
<dbReference type="SMART" id="SM00041">
    <property type="entry name" value="CT"/>
    <property type="match status" value="1"/>
</dbReference>
<evidence type="ECO:0000256" key="1">
    <source>
        <dbReference type="ARBA" id="ARBA00004613"/>
    </source>
</evidence>
<reference evidence="7" key="1">
    <citation type="submission" date="2025-08" db="UniProtKB">
        <authorList>
            <consortium name="RefSeq"/>
        </authorList>
    </citation>
    <scope>IDENTIFICATION</scope>
</reference>
<dbReference type="InterPro" id="IPR006208">
    <property type="entry name" value="Glyco_hormone_CN"/>
</dbReference>
<gene>
    <name evidence="7" type="primary">LOC115215763</name>
</gene>
<protein>
    <submittedName>
        <fullName evidence="7">Bursicon-like</fullName>
    </submittedName>
</protein>
<dbReference type="InterPro" id="IPR029034">
    <property type="entry name" value="Cystine-knot_cytokine"/>
</dbReference>
<dbReference type="AlphaFoldDB" id="A0A7E6F2V3"/>
<dbReference type="PROSITE" id="PS01185">
    <property type="entry name" value="CTCK_1"/>
    <property type="match status" value="1"/>
</dbReference>
<dbReference type="KEGG" id="osn:115215763"/>
<keyword evidence="2" id="KW-0964">Secreted</keyword>
<comment type="caution">
    <text evidence="4">Lacks conserved residue(s) required for the propagation of feature annotation.</text>
</comment>
<evidence type="ECO:0000313" key="6">
    <source>
        <dbReference type="Proteomes" id="UP000515154"/>
    </source>
</evidence>
<keyword evidence="3 4" id="KW-1015">Disulfide bond</keyword>
<feature type="domain" description="CTCK" evidence="5">
    <location>
        <begin position="48"/>
        <end position="137"/>
    </location>
</feature>
<evidence type="ECO:0000313" key="7">
    <source>
        <dbReference type="RefSeq" id="XP_036361615.1"/>
    </source>
</evidence>
<dbReference type="GO" id="GO:0005576">
    <property type="term" value="C:extracellular region"/>
    <property type="evidence" value="ECO:0007669"/>
    <property type="project" value="UniProtKB-SubCell"/>
</dbReference>
<evidence type="ECO:0000259" key="5">
    <source>
        <dbReference type="PROSITE" id="PS01225"/>
    </source>
</evidence>
<dbReference type="PROSITE" id="PS01225">
    <property type="entry name" value="CTCK_2"/>
    <property type="match status" value="1"/>
</dbReference>
<dbReference type="Gene3D" id="2.10.90.10">
    <property type="entry name" value="Cystine-knot cytokines"/>
    <property type="match status" value="1"/>
</dbReference>
<dbReference type="RefSeq" id="XP_036361615.1">
    <property type="nucleotide sequence ID" value="XM_036505722.1"/>
</dbReference>
<dbReference type="Proteomes" id="UP000515154">
    <property type="component" value="Linkage group LG9"/>
</dbReference>
<sequence length="161" mass="18368">MRLPMAILLTGSLYIYAVSVFVPERFVTANPLSLSFIRTAYTTNNSKCGVQGVIMSIHPPREKEHRCSSSIIKTFGCRGQCYSYTEMNSNLTRVIRSCSCCQPTDFGLQQAIINCKNGEKMRKIVKFAINCHCRPCVLKPRVTLKDLRLMLRMSTRKHWPN</sequence>
<feature type="disulfide bond" evidence="4">
    <location>
        <begin position="77"/>
        <end position="131"/>
    </location>
</feature>
<evidence type="ECO:0000256" key="3">
    <source>
        <dbReference type="ARBA" id="ARBA00023157"/>
    </source>
</evidence>
<organism evidence="6 7">
    <name type="scientific">Octopus sinensis</name>
    <name type="common">East Asian common octopus</name>
    <dbReference type="NCBI Taxonomy" id="2607531"/>
    <lineage>
        <taxon>Eukaryota</taxon>
        <taxon>Metazoa</taxon>
        <taxon>Spiralia</taxon>
        <taxon>Lophotrochozoa</taxon>
        <taxon>Mollusca</taxon>
        <taxon>Cephalopoda</taxon>
        <taxon>Coleoidea</taxon>
        <taxon>Octopodiformes</taxon>
        <taxon>Octopoda</taxon>
        <taxon>Incirrata</taxon>
        <taxon>Octopodidae</taxon>
        <taxon>Octopus</taxon>
    </lineage>
</organism>
<feature type="disulfide bond" evidence="4">
    <location>
        <begin position="81"/>
        <end position="133"/>
    </location>
</feature>